<reference evidence="1 2" key="1">
    <citation type="journal article" date="2012" name="Nat. Genet.">
        <title>Plasmodium cynomolgi genome sequences provide insight into Plasmodium vivax and the monkey malaria clade.</title>
        <authorList>
            <person name="Tachibana S."/>
            <person name="Sullivan S.A."/>
            <person name="Kawai S."/>
            <person name="Nakamura S."/>
            <person name="Kim H.R."/>
            <person name="Goto N."/>
            <person name="Arisue N."/>
            <person name="Palacpac N.M.Q."/>
            <person name="Honma H."/>
            <person name="Yagi M."/>
            <person name="Tougan T."/>
            <person name="Katakai Y."/>
            <person name="Kaneko O."/>
            <person name="Mita T."/>
            <person name="Kita K."/>
            <person name="Yasutomi Y."/>
            <person name="Sutton P.L."/>
            <person name="Shakhbatyan R."/>
            <person name="Horii T."/>
            <person name="Yasunaga T."/>
            <person name="Barnwell J.W."/>
            <person name="Escalante A.A."/>
            <person name="Carlton J.M."/>
            <person name="Tanabe K."/>
        </authorList>
    </citation>
    <scope>NUCLEOTIDE SEQUENCE [LARGE SCALE GENOMIC DNA]</scope>
    <source>
        <strain evidence="1 2">B</strain>
    </source>
</reference>
<feature type="non-terminal residue" evidence="1">
    <location>
        <position position="1"/>
    </location>
</feature>
<name>K6V0N2_PLACD</name>
<protein>
    <recommendedName>
        <fullName evidence="3">CYIR protein</fullName>
    </recommendedName>
</protein>
<gene>
    <name evidence="1" type="ORF">PCYB_006430</name>
</gene>
<dbReference type="AlphaFoldDB" id="K6V0N2"/>
<accession>K6V0N2</accession>
<dbReference type="RefSeq" id="XP_004228112.1">
    <property type="nucleotide sequence ID" value="XM_004228064.1"/>
</dbReference>
<dbReference type="GeneID" id="14696436"/>
<evidence type="ECO:0000313" key="2">
    <source>
        <dbReference type="Proteomes" id="UP000006319"/>
    </source>
</evidence>
<proteinExistence type="predicted"/>
<evidence type="ECO:0008006" key="3">
    <source>
        <dbReference type="Google" id="ProtNLM"/>
    </source>
</evidence>
<dbReference type="EMBL" id="DF158103">
    <property type="protein sequence ID" value="GAB69894.1"/>
    <property type="molecule type" value="Genomic_DNA"/>
</dbReference>
<dbReference type="KEGG" id="pcy:PCYB_006430"/>
<keyword evidence="2" id="KW-1185">Reference proteome</keyword>
<dbReference type="VEuPathDB" id="PlasmoDB:PCYB_006430"/>
<evidence type="ECO:0000313" key="1">
    <source>
        <dbReference type="EMBL" id="GAB69894.1"/>
    </source>
</evidence>
<dbReference type="Proteomes" id="UP000006319">
    <property type="component" value="Unassembled WGS sequence"/>
</dbReference>
<organism evidence="1 2">
    <name type="scientific">Plasmodium cynomolgi (strain B)</name>
    <dbReference type="NCBI Taxonomy" id="1120755"/>
    <lineage>
        <taxon>Eukaryota</taxon>
        <taxon>Sar</taxon>
        <taxon>Alveolata</taxon>
        <taxon>Apicomplexa</taxon>
        <taxon>Aconoidasida</taxon>
        <taxon>Haemosporida</taxon>
        <taxon>Plasmodiidae</taxon>
        <taxon>Plasmodium</taxon>
        <taxon>Plasmodium (Plasmodium)</taxon>
    </lineage>
</organism>
<sequence length="76" mass="9282">LYEYYVDIYGIITTDKFYNTTCYDYYKYATFKERLYDYFMNPCSISYKVDCPNFLRNVNSTIQKRCYLSLCITKIC</sequence>